<dbReference type="eggNOG" id="KOG1066">
    <property type="taxonomic scope" value="Eukaryota"/>
</dbReference>
<dbReference type="SUPFAM" id="SSF51445">
    <property type="entry name" value="(Trans)glycosidases"/>
    <property type="match status" value="1"/>
</dbReference>
<sequence>MGIPSSTLALSLALALALTLALVAPASGTSRSGADTPSRLAVVAAADEVATAPYAEWAHHHWVWLSSSQANGSAVRAFVDGFLERDIPVGAVDLDSRWSSGINNFAFDTGRYPNASGLIDELHAKNIKVICWVTSVIDVDSSNYAEGKAGGYYLNDGKTLKWWHGEGAWLDYTNPAAVDWWHAQMDTVLDMGVDGWKCDGTDPYVIEFGIIRGKGGVINEREYADMYYGDFFNYTRKVRGFEGLIMSRPVDDLWSFSPRYVVFSGWVGDQDPTFKGLKDALMDMFHSAWRGYVGFGSDIGGYRCCGSSDKVNGRTTALFTRWFQMGAFCSLMENGGDNQHRPWMFGSGNATLDTYRVFVHIHYELVPYLLSAGTQAWIDGSSIMRPLGLDLGPLPPSSWNYLLGPDIFVAPMTDNSTTREIHFPDKGSWIDWWSGARHAGGSHLAAYPVPFDIFPVFHRAGAILPLRVTSSLGGHGTAVAVDGLTAFIPEPTPGAILEATRKTVHYGEDRASGLGRTISYTLDAARTAMRVVASAHPERLTLRVRSAGLACPARIVVRSPHASTFVITRDDALPARAFVCEPFVPLYGPARGKPTDAIDITVFFSAADAQRGIDATLVFV</sequence>
<dbReference type="GO" id="GO:0005975">
    <property type="term" value="P:carbohydrate metabolic process"/>
    <property type="evidence" value="ECO:0007669"/>
    <property type="project" value="InterPro"/>
</dbReference>
<dbReference type="InterPro" id="IPR017853">
    <property type="entry name" value="GH"/>
</dbReference>
<dbReference type="InterPro" id="IPR048395">
    <property type="entry name" value="Glyco_hydro_31_C"/>
</dbReference>
<evidence type="ECO:0000256" key="5">
    <source>
        <dbReference type="SAM" id="SignalP"/>
    </source>
</evidence>
<organism evidence="8 9">
    <name type="scientific">Thecamonas trahens ATCC 50062</name>
    <dbReference type="NCBI Taxonomy" id="461836"/>
    <lineage>
        <taxon>Eukaryota</taxon>
        <taxon>Apusozoa</taxon>
        <taxon>Apusomonadida</taxon>
        <taxon>Apusomonadidae</taxon>
        <taxon>Thecamonas</taxon>
    </lineage>
</organism>
<dbReference type="InterPro" id="IPR013780">
    <property type="entry name" value="Glyco_hydro_b"/>
</dbReference>
<evidence type="ECO:0000256" key="4">
    <source>
        <dbReference type="RuleBase" id="RU361185"/>
    </source>
</evidence>
<keyword evidence="5" id="KW-0732">Signal</keyword>
<dbReference type="GeneID" id="25567281"/>
<dbReference type="Gene3D" id="2.60.40.1180">
    <property type="entry name" value="Golgi alpha-mannosidase II"/>
    <property type="match status" value="1"/>
</dbReference>
<keyword evidence="9" id="KW-1185">Reference proteome</keyword>
<name>A0A0L0DKE0_THETB</name>
<evidence type="ECO:0000259" key="6">
    <source>
        <dbReference type="Pfam" id="PF01055"/>
    </source>
</evidence>
<comment type="similarity">
    <text evidence="1 4">Belongs to the glycosyl hydrolase 31 family.</text>
</comment>
<evidence type="ECO:0000256" key="2">
    <source>
        <dbReference type="ARBA" id="ARBA00022801"/>
    </source>
</evidence>
<feature type="signal peptide" evidence="5">
    <location>
        <begin position="1"/>
        <end position="28"/>
    </location>
</feature>
<feature type="domain" description="Glycosyl hydrolase family 31 C-terminal" evidence="7">
    <location>
        <begin position="380"/>
        <end position="464"/>
    </location>
</feature>
<evidence type="ECO:0000259" key="7">
    <source>
        <dbReference type="Pfam" id="PF21365"/>
    </source>
</evidence>
<dbReference type="Pfam" id="PF21365">
    <property type="entry name" value="Glyco_hydro_31_3rd"/>
    <property type="match status" value="1"/>
</dbReference>
<dbReference type="RefSeq" id="XP_013755065.1">
    <property type="nucleotide sequence ID" value="XM_013899611.1"/>
</dbReference>
<dbReference type="SUPFAM" id="SSF51011">
    <property type="entry name" value="Glycosyl hydrolase domain"/>
    <property type="match status" value="1"/>
</dbReference>
<gene>
    <name evidence="8" type="ORF">AMSG_08634</name>
</gene>
<dbReference type="InterPro" id="IPR000322">
    <property type="entry name" value="Glyco_hydro_31_TIM"/>
</dbReference>
<dbReference type="PANTHER" id="PTHR43053">
    <property type="entry name" value="GLYCOSIDASE FAMILY 31"/>
    <property type="match status" value="1"/>
</dbReference>
<dbReference type="GO" id="GO:0004553">
    <property type="term" value="F:hydrolase activity, hydrolyzing O-glycosyl compounds"/>
    <property type="evidence" value="ECO:0007669"/>
    <property type="project" value="InterPro"/>
</dbReference>
<dbReference type="EMBL" id="GL349475">
    <property type="protein sequence ID" value="KNC52752.1"/>
    <property type="molecule type" value="Genomic_DNA"/>
</dbReference>
<accession>A0A0L0DKE0</accession>
<evidence type="ECO:0000313" key="9">
    <source>
        <dbReference type="Proteomes" id="UP000054408"/>
    </source>
</evidence>
<evidence type="ECO:0000256" key="1">
    <source>
        <dbReference type="ARBA" id="ARBA00007806"/>
    </source>
</evidence>
<feature type="chain" id="PRO_5005537589" evidence="5">
    <location>
        <begin position="29"/>
        <end position="620"/>
    </location>
</feature>
<proteinExistence type="inferred from homology"/>
<dbReference type="Proteomes" id="UP000054408">
    <property type="component" value="Unassembled WGS sequence"/>
</dbReference>
<dbReference type="InterPro" id="IPR050985">
    <property type="entry name" value="Alpha-glycosidase_related"/>
</dbReference>
<keyword evidence="3 4" id="KW-0326">Glycosidase</keyword>
<dbReference type="OMA" id="VHIHYEL"/>
<dbReference type="CDD" id="cd06597">
    <property type="entry name" value="GH31_transferase_CtsY"/>
    <property type="match status" value="1"/>
</dbReference>
<protein>
    <submittedName>
        <fullName evidence="8">Alpha-glucosidase</fullName>
    </submittedName>
</protein>
<dbReference type="OrthoDB" id="10070917at2759"/>
<dbReference type="PANTHER" id="PTHR43053:SF4">
    <property type="entry name" value="MYOGENESIS-REGULATING GLYCOSIDASE"/>
    <property type="match status" value="1"/>
</dbReference>
<evidence type="ECO:0000313" key="8">
    <source>
        <dbReference type="EMBL" id="KNC52752.1"/>
    </source>
</evidence>
<reference evidence="8 9" key="1">
    <citation type="submission" date="2010-05" db="EMBL/GenBank/DDBJ databases">
        <title>The Genome Sequence of Thecamonas trahens ATCC 50062.</title>
        <authorList>
            <consortium name="The Broad Institute Genome Sequencing Platform"/>
            <person name="Russ C."/>
            <person name="Cuomo C."/>
            <person name="Shea T."/>
            <person name="Young S.K."/>
            <person name="Zeng Q."/>
            <person name="Koehrsen M."/>
            <person name="Haas B."/>
            <person name="Borodovsky M."/>
            <person name="Guigo R."/>
            <person name="Alvarado L."/>
            <person name="Berlin A."/>
            <person name="Bochicchio J."/>
            <person name="Borenstein D."/>
            <person name="Chapman S."/>
            <person name="Chen Z."/>
            <person name="Freedman E."/>
            <person name="Gellesch M."/>
            <person name="Goldberg J."/>
            <person name="Griggs A."/>
            <person name="Gujja S."/>
            <person name="Heilman E."/>
            <person name="Heiman D."/>
            <person name="Hepburn T."/>
            <person name="Howarth C."/>
            <person name="Jen D."/>
            <person name="Larson L."/>
            <person name="Mehta T."/>
            <person name="Park D."/>
            <person name="Pearson M."/>
            <person name="Roberts A."/>
            <person name="Saif S."/>
            <person name="Shenoy N."/>
            <person name="Sisk P."/>
            <person name="Stolte C."/>
            <person name="Sykes S."/>
            <person name="Thomson T."/>
            <person name="Walk T."/>
            <person name="White J."/>
            <person name="Yandava C."/>
            <person name="Burger G."/>
            <person name="Gray M.W."/>
            <person name="Holland P.W.H."/>
            <person name="King N."/>
            <person name="Lang F.B.F."/>
            <person name="Roger A.J."/>
            <person name="Ruiz-Trillo I."/>
            <person name="Lander E."/>
            <person name="Nusbaum C."/>
        </authorList>
    </citation>
    <scope>NUCLEOTIDE SEQUENCE [LARGE SCALE GENOMIC DNA]</scope>
    <source>
        <strain evidence="8 9">ATCC 50062</strain>
    </source>
</reference>
<dbReference type="Gene3D" id="3.20.20.80">
    <property type="entry name" value="Glycosidases"/>
    <property type="match status" value="1"/>
</dbReference>
<keyword evidence="2 4" id="KW-0378">Hydrolase</keyword>
<dbReference type="AlphaFoldDB" id="A0A0L0DKE0"/>
<evidence type="ECO:0000256" key="3">
    <source>
        <dbReference type="ARBA" id="ARBA00023295"/>
    </source>
</evidence>
<dbReference type="Pfam" id="PF01055">
    <property type="entry name" value="Glyco_hydro_31_2nd"/>
    <property type="match status" value="1"/>
</dbReference>
<feature type="domain" description="Glycoside hydrolase family 31 TIM barrel" evidence="6">
    <location>
        <begin position="64"/>
        <end position="371"/>
    </location>
</feature>